<reference evidence="1" key="1">
    <citation type="submission" date="2020-05" db="EMBL/GenBank/DDBJ databases">
        <authorList>
            <person name="Chiriac C."/>
            <person name="Salcher M."/>
            <person name="Ghai R."/>
            <person name="Kavagutti S V."/>
        </authorList>
    </citation>
    <scope>NUCLEOTIDE SEQUENCE</scope>
</reference>
<sequence length="132" mass="15196">MKEKALSLALGLSRDLLKELRSSYEEGLHWSRIESRKPQTLWEVEWTDIGVSLLRENLGIKPEEVIASPAQKRGTVFCKYKNPRVIGVMIEGKQETALCRESLKFGIGMPVDVRWDGARWVVVRHPRFNGKY</sequence>
<proteinExistence type="predicted"/>
<gene>
    <name evidence="1" type="ORF">UFOVP1151_15</name>
</gene>
<accession>A0A6J5R0W4</accession>
<name>A0A6J5R0W4_9CAUD</name>
<protein>
    <submittedName>
        <fullName evidence="1">Uncharacterized protein</fullName>
    </submittedName>
</protein>
<dbReference type="EMBL" id="LR797097">
    <property type="protein sequence ID" value="CAB4186595.1"/>
    <property type="molecule type" value="Genomic_DNA"/>
</dbReference>
<evidence type="ECO:0000313" key="1">
    <source>
        <dbReference type="EMBL" id="CAB4186595.1"/>
    </source>
</evidence>
<organism evidence="1">
    <name type="scientific">uncultured Caudovirales phage</name>
    <dbReference type="NCBI Taxonomy" id="2100421"/>
    <lineage>
        <taxon>Viruses</taxon>
        <taxon>Duplodnaviria</taxon>
        <taxon>Heunggongvirae</taxon>
        <taxon>Uroviricota</taxon>
        <taxon>Caudoviricetes</taxon>
        <taxon>Peduoviridae</taxon>
        <taxon>Maltschvirus</taxon>
        <taxon>Maltschvirus maltsch</taxon>
    </lineage>
</organism>